<protein>
    <submittedName>
        <fullName evidence="1">Uncharacterized protein</fullName>
    </submittedName>
</protein>
<name>C6T7H5_SOYBN</name>
<dbReference type="AlphaFoldDB" id="C6T7H5"/>
<evidence type="ECO:0000313" key="1">
    <source>
        <dbReference type="EMBL" id="ACU17777.1"/>
    </source>
</evidence>
<reference evidence="1" key="1">
    <citation type="submission" date="2009-08" db="EMBL/GenBank/DDBJ databases">
        <authorList>
            <person name="Cheung F."/>
            <person name="Xiao Y."/>
            <person name="Chan A."/>
            <person name="Moskal W."/>
            <person name="Town C.D."/>
        </authorList>
    </citation>
    <scope>NUCLEOTIDE SEQUENCE</scope>
</reference>
<dbReference type="EMBL" id="BT093406">
    <property type="protein sequence ID" value="ACU17777.1"/>
    <property type="molecule type" value="mRNA"/>
</dbReference>
<sequence>MVFRGKFREGLWVGSRARSGKQADSSCVGLQHILLKETPFEMNIVQEQLDQSSMQYQGCHKTLLFRNLTYIKPLQEQQELSHCTSIHCWLKSNHNNNIKHKLQRN</sequence>
<organism evidence="1">
    <name type="scientific">Glycine max</name>
    <name type="common">Soybean</name>
    <name type="synonym">Glycine hispida</name>
    <dbReference type="NCBI Taxonomy" id="3847"/>
    <lineage>
        <taxon>Eukaryota</taxon>
        <taxon>Viridiplantae</taxon>
        <taxon>Streptophyta</taxon>
        <taxon>Embryophyta</taxon>
        <taxon>Tracheophyta</taxon>
        <taxon>Spermatophyta</taxon>
        <taxon>Magnoliopsida</taxon>
        <taxon>eudicotyledons</taxon>
        <taxon>Gunneridae</taxon>
        <taxon>Pentapetalae</taxon>
        <taxon>rosids</taxon>
        <taxon>fabids</taxon>
        <taxon>Fabales</taxon>
        <taxon>Fabaceae</taxon>
        <taxon>Papilionoideae</taxon>
        <taxon>50 kb inversion clade</taxon>
        <taxon>NPAAA clade</taxon>
        <taxon>indigoferoid/millettioid clade</taxon>
        <taxon>Phaseoleae</taxon>
        <taxon>Glycine</taxon>
        <taxon>Glycine subgen. Soja</taxon>
    </lineage>
</organism>
<accession>C6T7H5</accession>
<proteinExistence type="evidence at transcript level"/>